<feature type="domain" description="DUF6792" evidence="1">
    <location>
        <begin position="1"/>
        <end position="117"/>
    </location>
</feature>
<dbReference type="InterPro" id="IPR046742">
    <property type="entry name" value="DUF6792"/>
</dbReference>
<dbReference type="EMBL" id="CP018622">
    <property type="protein sequence ID" value="AUJ23631.1"/>
    <property type="molecule type" value="Genomic_DNA"/>
</dbReference>
<protein>
    <recommendedName>
        <fullName evidence="1">DUF6792 domain-containing protein</fullName>
    </recommendedName>
</protein>
<evidence type="ECO:0000259" key="1">
    <source>
        <dbReference type="Pfam" id="PF20591"/>
    </source>
</evidence>
<gene>
    <name evidence="2" type="ORF">A21D_00518</name>
</gene>
<dbReference type="AlphaFoldDB" id="A0A2K9J0V1"/>
<accession>A0A2K9J0V1</accession>
<name>A0A2K9J0V1_9BACI</name>
<evidence type="ECO:0000313" key="3">
    <source>
        <dbReference type="Proteomes" id="UP000234237"/>
    </source>
</evidence>
<sequence length="118" mass="13280">MFAGKDGSQAIATNKFVNEAKKEFGVADTIPTTGLSHSLAHNNNTTAHLVFDIFDEVYSVNGAQTNYYQLYFTDIGFANAVRSHFSLSLSEKDHSAIYNIDPNQLRQFAENHYKDKRK</sequence>
<proteinExistence type="predicted"/>
<dbReference type="KEGG" id="vpn:A21D_00518"/>
<dbReference type="Proteomes" id="UP000234237">
    <property type="component" value="Chromosome"/>
</dbReference>
<reference evidence="3" key="1">
    <citation type="submission" date="2016-11" db="EMBL/GenBank/DDBJ databases">
        <title>Complete genome sequence of Virgibacillus pantothenticus 21D, a halophilic bacterium isolated from the deep hypersaline anoxic basin Discovery in the Mediterranean Sea.</title>
        <authorList>
            <person name="Zeaiter Z."/>
            <person name="Booth J.M."/>
            <person name="Prosdocimi E.M."/>
            <person name="Mapelli F."/>
            <person name="Fusi M."/>
            <person name="Daffonchio D."/>
            <person name="Borin S."/>
            <person name="Crotti E."/>
        </authorList>
    </citation>
    <scope>NUCLEOTIDE SEQUENCE [LARGE SCALE GENOMIC DNA]</scope>
    <source>
        <strain evidence="3">21D</strain>
    </source>
</reference>
<organism evidence="2 3">
    <name type="scientific">Virgibacillus dokdonensis</name>
    <dbReference type="NCBI Taxonomy" id="302167"/>
    <lineage>
        <taxon>Bacteria</taxon>
        <taxon>Bacillati</taxon>
        <taxon>Bacillota</taxon>
        <taxon>Bacilli</taxon>
        <taxon>Bacillales</taxon>
        <taxon>Bacillaceae</taxon>
        <taxon>Virgibacillus</taxon>
    </lineage>
</organism>
<evidence type="ECO:0000313" key="2">
    <source>
        <dbReference type="EMBL" id="AUJ23631.1"/>
    </source>
</evidence>
<dbReference type="Pfam" id="PF20591">
    <property type="entry name" value="DUF6792"/>
    <property type="match status" value="1"/>
</dbReference>